<dbReference type="Proteomes" id="UP001321741">
    <property type="component" value="Chromosome"/>
</dbReference>
<dbReference type="EMBL" id="AP026803">
    <property type="protein sequence ID" value="BDR60650.1"/>
    <property type="molecule type" value="Genomic_DNA"/>
</dbReference>
<organism evidence="2 3">
    <name type="scientific">Lactobacillus xylocopicola</name>
    <dbReference type="NCBI Taxonomy" id="2976676"/>
    <lineage>
        <taxon>Bacteria</taxon>
        <taxon>Bacillati</taxon>
        <taxon>Bacillota</taxon>
        <taxon>Bacilli</taxon>
        <taxon>Lactobacillales</taxon>
        <taxon>Lactobacillaceae</taxon>
        <taxon>Lactobacillus</taxon>
    </lineage>
</organism>
<name>A0ABN6SK75_9LACO</name>
<protein>
    <recommendedName>
        <fullName evidence="4">Integral membrane protein</fullName>
    </recommendedName>
</protein>
<evidence type="ECO:0000313" key="2">
    <source>
        <dbReference type="EMBL" id="BDR60650.1"/>
    </source>
</evidence>
<feature type="transmembrane region" description="Helical" evidence="1">
    <location>
        <begin position="55"/>
        <end position="72"/>
    </location>
</feature>
<sequence length="99" mass="11146">MIYLTKILTILYGVVMALATISSYHELPAWLTLLNFLSGLCLIAANLFNQQVITISFLGILLLVALANGFALNGQVNWFHWLLRLFLTAILVWLNWPQG</sequence>
<feature type="transmembrane region" description="Helical" evidence="1">
    <location>
        <begin position="30"/>
        <end position="48"/>
    </location>
</feature>
<proteinExistence type="predicted"/>
<accession>A0ABN6SK75</accession>
<gene>
    <name evidence="2" type="ORF">KIM322_09110</name>
</gene>
<keyword evidence="1" id="KW-1133">Transmembrane helix</keyword>
<dbReference type="RefSeq" id="WP_317636905.1">
    <property type="nucleotide sequence ID" value="NZ_AP026803.1"/>
</dbReference>
<keyword evidence="1" id="KW-0472">Membrane</keyword>
<keyword evidence="3" id="KW-1185">Reference proteome</keyword>
<reference evidence="2 3" key="1">
    <citation type="journal article" date="2023" name="Microbiol. Spectr.">
        <title>Symbiosis of Carpenter Bees with Uncharacterized Lactic Acid Bacteria Showing NAD Auxotrophy.</title>
        <authorList>
            <person name="Kawasaki S."/>
            <person name="Ozawa K."/>
            <person name="Mori T."/>
            <person name="Yamamoto A."/>
            <person name="Ito M."/>
            <person name="Ohkuma M."/>
            <person name="Sakamoto M."/>
            <person name="Matsutani M."/>
        </authorList>
    </citation>
    <scope>NUCLEOTIDE SEQUENCE [LARGE SCALE GENOMIC DNA]</scope>
    <source>
        <strain evidence="2 3">Kim32-2</strain>
    </source>
</reference>
<feature type="transmembrane region" description="Helical" evidence="1">
    <location>
        <begin position="7"/>
        <end position="24"/>
    </location>
</feature>
<feature type="transmembrane region" description="Helical" evidence="1">
    <location>
        <begin position="78"/>
        <end position="96"/>
    </location>
</feature>
<evidence type="ECO:0000313" key="3">
    <source>
        <dbReference type="Proteomes" id="UP001321741"/>
    </source>
</evidence>
<evidence type="ECO:0000256" key="1">
    <source>
        <dbReference type="SAM" id="Phobius"/>
    </source>
</evidence>
<keyword evidence="1" id="KW-0812">Transmembrane</keyword>
<evidence type="ECO:0008006" key="4">
    <source>
        <dbReference type="Google" id="ProtNLM"/>
    </source>
</evidence>